<gene>
    <name evidence="2" type="ORF">Ato02nite_060260</name>
</gene>
<proteinExistence type="predicted"/>
<evidence type="ECO:0000313" key="3">
    <source>
        <dbReference type="Proteomes" id="UP000677082"/>
    </source>
</evidence>
<feature type="compositionally biased region" description="Basic and acidic residues" evidence="1">
    <location>
        <begin position="1"/>
        <end position="10"/>
    </location>
</feature>
<name>A0A919W752_9ACTN</name>
<organism evidence="2 3">
    <name type="scientific">Paractinoplanes toevensis</name>
    <dbReference type="NCBI Taxonomy" id="571911"/>
    <lineage>
        <taxon>Bacteria</taxon>
        <taxon>Bacillati</taxon>
        <taxon>Actinomycetota</taxon>
        <taxon>Actinomycetes</taxon>
        <taxon>Micromonosporales</taxon>
        <taxon>Micromonosporaceae</taxon>
        <taxon>Paractinoplanes</taxon>
    </lineage>
</organism>
<reference evidence="2 3" key="1">
    <citation type="submission" date="2021-03" db="EMBL/GenBank/DDBJ databases">
        <title>Whole genome shotgun sequence of Actinoplanes toevensis NBRC 105298.</title>
        <authorList>
            <person name="Komaki H."/>
            <person name="Tamura T."/>
        </authorList>
    </citation>
    <scope>NUCLEOTIDE SEQUENCE [LARGE SCALE GENOMIC DNA]</scope>
    <source>
        <strain evidence="2 3">NBRC 105298</strain>
    </source>
</reference>
<dbReference type="AlphaFoldDB" id="A0A919W752"/>
<keyword evidence="3" id="KW-1185">Reference proteome</keyword>
<feature type="region of interest" description="Disordered" evidence="1">
    <location>
        <begin position="1"/>
        <end position="30"/>
    </location>
</feature>
<evidence type="ECO:0000256" key="1">
    <source>
        <dbReference type="SAM" id="MobiDB-lite"/>
    </source>
</evidence>
<dbReference type="EMBL" id="BOQN01000076">
    <property type="protein sequence ID" value="GIM94233.1"/>
    <property type="molecule type" value="Genomic_DNA"/>
</dbReference>
<sequence>MSVHISEVHSDVTAAAGAPSAPPGPDPAHRAQLAEHVRDEIQRARDLAARLAAEAFDD</sequence>
<accession>A0A919W752</accession>
<protein>
    <submittedName>
        <fullName evidence="2">Uncharacterized protein</fullName>
    </submittedName>
</protein>
<comment type="caution">
    <text evidence="2">The sequence shown here is derived from an EMBL/GenBank/DDBJ whole genome shotgun (WGS) entry which is preliminary data.</text>
</comment>
<dbReference type="RefSeq" id="WP_213010014.1">
    <property type="nucleotide sequence ID" value="NZ_BOQN01000076.1"/>
</dbReference>
<dbReference type="Proteomes" id="UP000677082">
    <property type="component" value="Unassembled WGS sequence"/>
</dbReference>
<evidence type="ECO:0000313" key="2">
    <source>
        <dbReference type="EMBL" id="GIM94233.1"/>
    </source>
</evidence>